<dbReference type="AlphaFoldDB" id="A0A371G3L2"/>
<protein>
    <recommendedName>
        <fullName evidence="3">Aspartic peptidase DDI1-type domain-containing protein</fullName>
    </recommendedName>
</protein>
<accession>A0A371G3L2</accession>
<name>A0A371G3L2_MUCPR</name>
<dbReference type="Proteomes" id="UP000257109">
    <property type="component" value="Unassembled WGS sequence"/>
</dbReference>
<dbReference type="OrthoDB" id="778454at2759"/>
<dbReference type="PANTHER" id="PTHR33067:SF15">
    <property type="entry name" value="RNA-DIRECTED DNA POLYMERASE"/>
    <property type="match status" value="1"/>
</dbReference>
<evidence type="ECO:0000313" key="1">
    <source>
        <dbReference type="EMBL" id="RDX85166.1"/>
    </source>
</evidence>
<gene>
    <name evidence="1" type="ORF">CR513_33661</name>
</gene>
<organism evidence="1 2">
    <name type="scientific">Mucuna pruriens</name>
    <name type="common">Velvet bean</name>
    <name type="synonym">Dolichos pruriens</name>
    <dbReference type="NCBI Taxonomy" id="157652"/>
    <lineage>
        <taxon>Eukaryota</taxon>
        <taxon>Viridiplantae</taxon>
        <taxon>Streptophyta</taxon>
        <taxon>Embryophyta</taxon>
        <taxon>Tracheophyta</taxon>
        <taxon>Spermatophyta</taxon>
        <taxon>Magnoliopsida</taxon>
        <taxon>eudicotyledons</taxon>
        <taxon>Gunneridae</taxon>
        <taxon>Pentapetalae</taxon>
        <taxon>rosids</taxon>
        <taxon>fabids</taxon>
        <taxon>Fabales</taxon>
        <taxon>Fabaceae</taxon>
        <taxon>Papilionoideae</taxon>
        <taxon>50 kb inversion clade</taxon>
        <taxon>NPAAA clade</taxon>
        <taxon>indigoferoid/millettioid clade</taxon>
        <taxon>Phaseoleae</taxon>
        <taxon>Mucuna</taxon>
    </lineage>
</organism>
<reference evidence="1" key="1">
    <citation type="submission" date="2018-05" db="EMBL/GenBank/DDBJ databases">
        <title>Draft genome of Mucuna pruriens seed.</title>
        <authorList>
            <person name="Nnadi N.E."/>
            <person name="Vos R."/>
            <person name="Hasami M.H."/>
            <person name="Devisetty U.K."/>
            <person name="Aguiy J.C."/>
        </authorList>
    </citation>
    <scope>NUCLEOTIDE SEQUENCE [LARGE SCALE GENOMIC DNA]</scope>
    <source>
        <strain evidence="1">JCA_2017</strain>
    </source>
</reference>
<comment type="caution">
    <text evidence="1">The sequence shown here is derived from an EMBL/GenBank/DDBJ whole genome shotgun (WGS) entry which is preliminary data.</text>
</comment>
<sequence>MFKKVEINIPLLDAIKQVPRYTKFLKELCIHKRKKKGVVKTGGIMSALVKHENTSVQRILPKKCQDLGIFVVPCINQPSIYRLLNLGDLEPIGMVIQLANRSIVQPLGILEDVLIQVNELIFLADFYVLDIEDESSREGLALILG</sequence>
<dbReference type="PANTHER" id="PTHR33067">
    <property type="entry name" value="RNA-DIRECTED DNA POLYMERASE-RELATED"/>
    <property type="match status" value="1"/>
</dbReference>
<evidence type="ECO:0008006" key="3">
    <source>
        <dbReference type="Google" id="ProtNLM"/>
    </source>
</evidence>
<proteinExistence type="predicted"/>
<evidence type="ECO:0000313" key="2">
    <source>
        <dbReference type="Proteomes" id="UP000257109"/>
    </source>
</evidence>
<feature type="non-terminal residue" evidence="1">
    <location>
        <position position="1"/>
    </location>
</feature>
<dbReference type="EMBL" id="QJKJ01006858">
    <property type="protein sequence ID" value="RDX85166.1"/>
    <property type="molecule type" value="Genomic_DNA"/>
</dbReference>
<keyword evidence="2" id="KW-1185">Reference proteome</keyword>